<reference evidence="2" key="1">
    <citation type="submission" date="2015-07" db="EMBL/GenBank/DDBJ databases">
        <title>Adaptation to a free-living lifestyle via gene acquisitions in the diplomonad Trepomonas sp. PC1.</title>
        <authorList>
            <person name="Xu F."/>
            <person name="Jerlstrom-Hultqvist J."/>
            <person name="Kolisko M."/>
            <person name="Simpson A.G.B."/>
            <person name="Roger A.J."/>
            <person name="Svard S.G."/>
            <person name="Andersson J.O."/>
        </authorList>
    </citation>
    <scope>NUCLEOTIDE SEQUENCE</scope>
    <source>
        <strain evidence="2">PC1</strain>
    </source>
</reference>
<feature type="transmembrane region" description="Helical" evidence="1">
    <location>
        <begin position="438"/>
        <end position="459"/>
    </location>
</feature>
<keyword evidence="1" id="KW-1133">Transmembrane helix</keyword>
<feature type="transmembrane region" description="Helical" evidence="1">
    <location>
        <begin position="132"/>
        <end position="152"/>
    </location>
</feature>
<organism evidence="2">
    <name type="scientific">Trepomonas sp. PC1</name>
    <dbReference type="NCBI Taxonomy" id="1076344"/>
    <lineage>
        <taxon>Eukaryota</taxon>
        <taxon>Metamonada</taxon>
        <taxon>Diplomonadida</taxon>
        <taxon>Hexamitidae</taxon>
        <taxon>Hexamitinae</taxon>
        <taxon>Trepomonas</taxon>
    </lineage>
</organism>
<feature type="transmembrane region" description="Helical" evidence="1">
    <location>
        <begin position="274"/>
        <end position="299"/>
    </location>
</feature>
<gene>
    <name evidence="2" type="ORF">TPC1_30780</name>
</gene>
<keyword evidence="1" id="KW-0472">Membrane</keyword>
<accession>A0A146K1D1</accession>
<dbReference type="EMBL" id="GDID01006881">
    <property type="protein sequence ID" value="JAP89725.1"/>
    <property type="molecule type" value="Transcribed_RNA"/>
</dbReference>
<evidence type="ECO:0000313" key="2">
    <source>
        <dbReference type="EMBL" id="JAP89725.1"/>
    </source>
</evidence>
<protein>
    <submittedName>
        <fullName evidence="2">Uncharacterized protein</fullName>
    </submittedName>
</protein>
<name>A0A146K1D1_9EUKA</name>
<feature type="non-terminal residue" evidence="2">
    <location>
        <position position="1"/>
    </location>
</feature>
<feature type="transmembrane region" description="Helical" evidence="1">
    <location>
        <begin position="232"/>
        <end position="253"/>
    </location>
</feature>
<feature type="transmembrane region" description="Helical" evidence="1">
    <location>
        <begin position="64"/>
        <end position="84"/>
    </location>
</feature>
<sequence length="483" mass="55969">MLQLIEMPPDLDLKDHIKEIQSFKHSSFGDNNKESKAIEKAFIQLEPLYLRLQRLGKWQFFTKYVIWQSLGTLIIAVAELMSQGYQAIHYFNTNKPFAVVQYSFLGIIKAVCHQYKFLMGCERQEKKISTKLIDLAVTVCITTISFFGALCITIEPRYQLQFIILSITTPFVDMSLDFFKWYIEERQFLGFAIMNFAGIVRVGTEAFMYHLFPVCETSMRTMLAFLAEQLYILVQVYVANNALRVPYVTMKTVKAEFFVTKKQFQQQWSCFKKCFLKFIFGSLNNSVIYVSVLICYLWVAQNEDSDSFVFVFALNIYMADIFNQPMQAALKTAFSQMKYSSNRSVTTGFHIAGAVQNAFFTLFLWGVYKANGYVFQNNELGFVLQYAMLVSRNLSHFLVIMECVQNQTVWIALQICSQLFAGLLIYDQMNFLKSAREQFLFVVFISLAHLVFTIIATICHQLELKNIKKAQPKTFKQIMSDLD</sequence>
<proteinExistence type="predicted"/>
<evidence type="ECO:0000256" key="1">
    <source>
        <dbReference type="SAM" id="Phobius"/>
    </source>
</evidence>
<dbReference type="AlphaFoldDB" id="A0A146K1D1"/>
<feature type="transmembrane region" description="Helical" evidence="1">
    <location>
        <begin position="158"/>
        <end position="176"/>
    </location>
</feature>
<feature type="transmembrane region" description="Helical" evidence="1">
    <location>
        <begin position="96"/>
        <end position="112"/>
    </location>
</feature>
<keyword evidence="1" id="KW-0812">Transmembrane</keyword>
<feature type="transmembrane region" description="Helical" evidence="1">
    <location>
        <begin position="344"/>
        <end position="368"/>
    </location>
</feature>
<feature type="transmembrane region" description="Helical" evidence="1">
    <location>
        <begin position="188"/>
        <end position="212"/>
    </location>
</feature>